<comment type="caution">
    <text evidence="1">The sequence shown here is derived from an EMBL/GenBank/DDBJ whole genome shotgun (WGS) entry which is preliminary data.</text>
</comment>
<gene>
    <name evidence="1" type="ORF">BIZ92_27060</name>
</gene>
<proteinExistence type="predicted"/>
<accession>A0A1R1JSF7</accession>
<protein>
    <submittedName>
        <fullName evidence="1">Uncharacterized protein</fullName>
    </submittedName>
</protein>
<name>A0A1R1JSF7_ALCXX</name>
<evidence type="ECO:0000313" key="2">
    <source>
        <dbReference type="Proteomes" id="UP000187251"/>
    </source>
</evidence>
<dbReference type="AlphaFoldDB" id="A0A1R1JSF7"/>
<evidence type="ECO:0000313" key="1">
    <source>
        <dbReference type="EMBL" id="OMG85409.1"/>
    </source>
</evidence>
<organism evidence="1 2">
    <name type="scientific">Alcaligenes xylosoxydans xylosoxydans</name>
    <name type="common">Achromobacter xylosoxidans</name>
    <dbReference type="NCBI Taxonomy" id="85698"/>
    <lineage>
        <taxon>Bacteria</taxon>
        <taxon>Pseudomonadati</taxon>
        <taxon>Pseudomonadota</taxon>
        <taxon>Betaproteobacteria</taxon>
        <taxon>Burkholderiales</taxon>
        <taxon>Alcaligenaceae</taxon>
        <taxon>Achromobacter</taxon>
    </lineage>
</organism>
<dbReference type="EMBL" id="MJMN01000016">
    <property type="protein sequence ID" value="OMG85409.1"/>
    <property type="molecule type" value="Genomic_DNA"/>
</dbReference>
<reference evidence="1 2" key="1">
    <citation type="submission" date="2016-09" db="EMBL/GenBank/DDBJ databases">
        <title>Phylogenomics of Achromobacter.</title>
        <authorList>
            <person name="Jeukens J."/>
            <person name="Freschi L."/>
            <person name="Vincent A.T."/>
            <person name="Emond-Rheault J.-G."/>
            <person name="Kukavica-Ibrulj I."/>
            <person name="Charette S.J."/>
            <person name="Levesque R.C."/>
        </authorList>
    </citation>
    <scope>NUCLEOTIDE SEQUENCE [LARGE SCALE GENOMIC DNA]</scope>
    <source>
        <strain evidence="1 2">AUS488</strain>
    </source>
</reference>
<dbReference type="Proteomes" id="UP000187251">
    <property type="component" value="Unassembled WGS sequence"/>
</dbReference>
<sequence length="62" mass="7182">MERIREIAEEFRDYWVALPGAKACKLDWEATWRNWVRKEGRNAMPRNGRSSVVGVDAHGVPL</sequence>